<organism evidence="1 2">
    <name type="scientific">Dictyobacter arantiisoli</name>
    <dbReference type="NCBI Taxonomy" id="2014874"/>
    <lineage>
        <taxon>Bacteria</taxon>
        <taxon>Bacillati</taxon>
        <taxon>Chloroflexota</taxon>
        <taxon>Ktedonobacteria</taxon>
        <taxon>Ktedonobacterales</taxon>
        <taxon>Dictyobacteraceae</taxon>
        <taxon>Dictyobacter</taxon>
    </lineage>
</organism>
<reference evidence="1 2" key="1">
    <citation type="submission" date="2019-01" db="EMBL/GenBank/DDBJ databases">
        <title>Draft genome sequence of Dictyobacter sp. Uno17.</title>
        <authorList>
            <person name="Wang C.M."/>
            <person name="Zheng Y."/>
            <person name="Sakai Y."/>
            <person name="Abe K."/>
            <person name="Yokota A."/>
            <person name="Yabe S."/>
        </authorList>
    </citation>
    <scope>NUCLEOTIDE SEQUENCE [LARGE SCALE GENOMIC DNA]</scope>
    <source>
        <strain evidence="1 2">Uno17</strain>
    </source>
</reference>
<evidence type="ECO:0000313" key="1">
    <source>
        <dbReference type="EMBL" id="GCF09770.1"/>
    </source>
</evidence>
<keyword evidence="2" id="KW-1185">Reference proteome</keyword>
<dbReference type="Proteomes" id="UP000322530">
    <property type="component" value="Unassembled WGS sequence"/>
</dbReference>
<dbReference type="GO" id="GO:0005198">
    <property type="term" value="F:structural molecule activity"/>
    <property type="evidence" value="ECO:0007669"/>
    <property type="project" value="InterPro"/>
</dbReference>
<dbReference type="OrthoDB" id="73314at2"/>
<dbReference type="InterPro" id="IPR010667">
    <property type="entry name" value="Phage_T4_Gp19"/>
</dbReference>
<dbReference type="RefSeq" id="WP_149402691.1">
    <property type="nucleotide sequence ID" value="NZ_BIXY01000051.1"/>
</dbReference>
<accession>A0A5A5TE00</accession>
<dbReference type="InterPro" id="IPR011747">
    <property type="entry name" value="CHP02241"/>
</dbReference>
<evidence type="ECO:0000313" key="2">
    <source>
        <dbReference type="Proteomes" id="UP000322530"/>
    </source>
</evidence>
<sequence>MADAGSAAPDAGQSGSQPSVFNDPYRAYNFKLVIQGVTEGHFTACSGLGIKVQVIKYREGGTSQVVHCIPGPVEYADVTLRYGLTASHEIWDWLLASVSGRVERKNVSILILDSDGVSEVMRWDLINAWPSEWHGAPLDALNREVAIETLILVYETLQRA</sequence>
<comment type="caution">
    <text evidence="1">The sequence shown here is derived from an EMBL/GenBank/DDBJ whole genome shotgun (WGS) entry which is preliminary data.</text>
</comment>
<protein>
    <recommendedName>
        <fullName evidence="3">Phage tail protein</fullName>
    </recommendedName>
</protein>
<dbReference type="AlphaFoldDB" id="A0A5A5TE00"/>
<evidence type="ECO:0008006" key="3">
    <source>
        <dbReference type="Google" id="ProtNLM"/>
    </source>
</evidence>
<dbReference type="PANTHER" id="PTHR38009">
    <property type="entry name" value="CONSERVED HYPOTHETICAL PHAGE TAIL PROTEIN"/>
    <property type="match status" value="1"/>
</dbReference>
<gene>
    <name evidence="1" type="ORF">KDI_33340</name>
</gene>
<name>A0A5A5TE00_9CHLR</name>
<proteinExistence type="predicted"/>
<dbReference type="NCBIfam" id="TIGR02241">
    <property type="entry name" value="conserved hypothetical phage tail region protein"/>
    <property type="match status" value="1"/>
</dbReference>
<dbReference type="PANTHER" id="PTHR38009:SF1">
    <property type="entry name" value="CONSERVED HYPOTHETICAL PHAGE TAIL PROTEIN"/>
    <property type="match status" value="1"/>
</dbReference>
<dbReference type="EMBL" id="BIXY01000051">
    <property type="protein sequence ID" value="GCF09770.1"/>
    <property type="molecule type" value="Genomic_DNA"/>
</dbReference>
<dbReference type="Pfam" id="PF06841">
    <property type="entry name" value="Phage_T4_gp19"/>
    <property type="match status" value="1"/>
</dbReference>